<sequence>MSDNVVLFHTRDYRGATVEDLDIAPAVSINPSTSLDQALEISFENEFTFLPVIHESNKRLLGILNIESLKKDPSKYKRSFLKPVAVNYMLWFHQKSRENYEREQQEVNNQGTTKTSLNTTMLKPKSPKGKKYSVITPMTPLEELARFFNQGNYFAIITNDKGNFVYGVATPEDLIRYEKSRPRL</sequence>
<protein>
    <recommendedName>
        <fullName evidence="3">CBS domain-containing protein</fullName>
    </recommendedName>
</protein>
<feature type="region of interest" description="Disordered" evidence="2">
    <location>
        <begin position="104"/>
        <end position="129"/>
    </location>
</feature>
<dbReference type="InterPro" id="IPR000644">
    <property type="entry name" value="CBS_dom"/>
</dbReference>
<evidence type="ECO:0000256" key="2">
    <source>
        <dbReference type="SAM" id="MobiDB-lite"/>
    </source>
</evidence>
<dbReference type="RefSeq" id="XP_020075958.1">
    <property type="nucleotide sequence ID" value="XM_020220144.1"/>
</dbReference>
<dbReference type="InterPro" id="IPR046342">
    <property type="entry name" value="CBS_dom_sf"/>
</dbReference>
<dbReference type="Pfam" id="PF00571">
    <property type="entry name" value="CBS"/>
    <property type="match status" value="2"/>
</dbReference>
<dbReference type="PROSITE" id="PS51371">
    <property type="entry name" value="CBS"/>
    <property type="match status" value="1"/>
</dbReference>
<dbReference type="OrthoDB" id="2536440at2759"/>
<organism evidence="4 5">
    <name type="scientific">Hyphopichia burtonii NRRL Y-1933</name>
    <dbReference type="NCBI Taxonomy" id="984485"/>
    <lineage>
        <taxon>Eukaryota</taxon>
        <taxon>Fungi</taxon>
        <taxon>Dikarya</taxon>
        <taxon>Ascomycota</taxon>
        <taxon>Saccharomycotina</taxon>
        <taxon>Pichiomycetes</taxon>
        <taxon>Debaryomycetaceae</taxon>
        <taxon>Hyphopichia</taxon>
    </lineage>
</organism>
<accession>A0A1E4RI37</accession>
<keyword evidence="5" id="KW-1185">Reference proteome</keyword>
<dbReference type="PANTHER" id="PTHR42115">
    <property type="entry name" value="BETA-SYNTHASE (BETA-THIONASE), PUTATIVE (AFU_ORTHOLOGUE AFUA_3G08420)-RELATED"/>
    <property type="match status" value="1"/>
</dbReference>
<evidence type="ECO:0000259" key="3">
    <source>
        <dbReference type="PROSITE" id="PS51371"/>
    </source>
</evidence>
<dbReference type="AlphaFoldDB" id="A0A1E4RI37"/>
<dbReference type="PANTHER" id="PTHR42115:SF1">
    <property type="entry name" value="BETA-SYNTHASE (BETA-THIONASE), PUTATIVE (AFU_ORTHOLOGUE AFUA_3G08420)-RELATED"/>
    <property type="match status" value="1"/>
</dbReference>
<feature type="domain" description="CBS" evidence="3">
    <location>
        <begin position="22"/>
        <end position="80"/>
    </location>
</feature>
<proteinExistence type="predicted"/>
<reference evidence="5" key="1">
    <citation type="submission" date="2016-05" db="EMBL/GenBank/DDBJ databases">
        <title>Comparative genomics of biotechnologically important yeasts.</title>
        <authorList>
            <consortium name="DOE Joint Genome Institute"/>
            <person name="Riley R."/>
            <person name="Haridas S."/>
            <person name="Wolfe K.H."/>
            <person name="Lopes M.R."/>
            <person name="Hittinger C.T."/>
            <person name="Goker M."/>
            <person name="Salamov A."/>
            <person name="Wisecaver J."/>
            <person name="Long T.M."/>
            <person name="Aerts A.L."/>
            <person name="Barry K."/>
            <person name="Choi C."/>
            <person name="Clum A."/>
            <person name="Coughlan A.Y."/>
            <person name="Deshpande S."/>
            <person name="Douglass A.P."/>
            <person name="Hanson S.J."/>
            <person name="Klenk H.-P."/>
            <person name="Labutti K."/>
            <person name="Lapidus A."/>
            <person name="Lindquist E."/>
            <person name="Lipzen A."/>
            <person name="Meier-Kolthoff J.P."/>
            <person name="Ohm R.A."/>
            <person name="Otillar R.P."/>
            <person name="Pangilinan J."/>
            <person name="Peng Y."/>
            <person name="Rokas A."/>
            <person name="Rosa C.A."/>
            <person name="Scheuner C."/>
            <person name="Sibirny A.A."/>
            <person name="Slot J.C."/>
            <person name="Stielow J.B."/>
            <person name="Sun H."/>
            <person name="Kurtzman C.P."/>
            <person name="Blackwell M."/>
            <person name="Grigoriev I.V."/>
            <person name="Jeffries T.W."/>
        </authorList>
    </citation>
    <scope>NUCLEOTIDE SEQUENCE [LARGE SCALE GENOMIC DNA]</scope>
    <source>
        <strain evidence="5">NRRL Y-1933</strain>
    </source>
</reference>
<keyword evidence="1" id="KW-0129">CBS domain</keyword>
<dbReference type="Proteomes" id="UP000095085">
    <property type="component" value="Unassembled WGS sequence"/>
</dbReference>
<evidence type="ECO:0000256" key="1">
    <source>
        <dbReference type="PROSITE-ProRule" id="PRU00703"/>
    </source>
</evidence>
<dbReference type="SUPFAM" id="SSF54631">
    <property type="entry name" value="CBS-domain pair"/>
    <property type="match status" value="1"/>
</dbReference>
<gene>
    <name evidence="4" type="ORF">HYPBUDRAFT_148670</name>
</gene>
<evidence type="ECO:0000313" key="4">
    <source>
        <dbReference type="EMBL" id="ODV66891.1"/>
    </source>
</evidence>
<dbReference type="GeneID" id="30994694"/>
<dbReference type="Gene3D" id="3.10.580.10">
    <property type="entry name" value="CBS-domain"/>
    <property type="match status" value="2"/>
</dbReference>
<evidence type="ECO:0000313" key="5">
    <source>
        <dbReference type="Proteomes" id="UP000095085"/>
    </source>
</evidence>
<dbReference type="EMBL" id="KV454541">
    <property type="protein sequence ID" value="ODV66891.1"/>
    <property type="molecule type" value="Genomic_DNA"/>
</dbReference>
<name>A0A1E4RI37_9ASCO</name>
<feature type="compositionally biased region" description="Polar residues" evidence="2">
    <location>
        <begin position="106"/>
        <end position="121"/>
    </location>
</feature>